<accession>A0AAX2F2R0</accession>
<gene>
    <name evidence="1" type="ORF">SAMN05444364_10757</name>
</gene>
<evidence type="ECO:0000313" key="2">
    <source>
        <dbReference type="Proteomes" id="UP000184105"/>
    </source>
</evidence>
<name>A0AAX2F2R0_9BACT</name>
<reference evidence="1 2" key="1">
    <citation type="submission" date="2016-11" db="EMBL/GenBank/DDBJ databases">
        <authorList>
            <person name="Varghese N."/>
            <person name="Submissions S."/>
        </authorList>
    </citation>
    <scope>NUCLEOTIDE SEQUENCE [LARGE SCALE GENOMIC DNA]</scope>
    <source>
        <strain evidence="1 2">DSM 22613</strain>
    </source>
</reference>
<dbReference type="EMBL" id="FQWA01000007">
    <property type="protein sequence ID" value="SHF73859.1"/>
    <property type="molecule type" value="Genomic_DNA"/>
</dbReference>
<sequence length="46" mass="5436">MKIIRNKQILTQKRKLKNVFIYTPLQAKGWSDISKEVNESISLYVL</sequence>
<keyword evidence="2" id="KW-1185">Reference proteome</keyword>
<organism evidence="1 2">
    <name type="scientific">Prevotella scopos JCM 17725</name>
    <dbReference type="NCBI Taxonomy" id="1236518"/>
    <lineage>
        <taxon>Bacteria</taxon>
        <taxon>Pseudomonadati</taxon>
        <taxon>Bacteroidota</taxon>
        <taxon>Bacteroidia</taxon>
        <taxon>Bacteroidales</taxon>
        <taxon>Prevotellaceae</taxon>
        <taxon>Prevotella</taxon>
    </lineage>
</organism>
<protein>
    <submittedName>
        <fullName evidence="1">Uncharacterized protein</fullName>
    </submittedName>
</protein>
<dbReference type="Proteomes" id="UP000184105">
    <property type="component" value="Unassembled WGS sequence"/>
</dbReference>
<comment type="caution">
    <text evidence="1">The sequence shown here is derived from an EMBL/GenBank/DDBJ whole genome shotgun (WGS) entry which is preliminary data.</text>
</comment>
<dbReference type="AlphaFoldDB" id="A0AAX2F2R0"/>
<evidence type="ECO:0000313" key="1">
    <source>
        <dbReference type="EMBL" id="SHF73859.1"/>
    </source>
</evidence>
<proteinExistence type="predicted"/>